<keyword evidence="1" id="KW-0472">Membrane</keyword>
<evidence type="ECO:0000259" key="2">
    <source>
        <dbReference type="Pfam" id="PF07331"/>
    </source>
</evidence>
<organism evidence="3 4">
    <name type="scientific">Pseudooceanicola spongiae</name>
    <dbReference type="NCBI Taxonomy" id="2613965"/>
    <lineage>
        <taxon>Bacteria</taxon>
        <taxon>Pseudomonadati</taxon>
        <taxon>Pseudomonadota</taxon>
        <taxon>Alphaproteobacteria</taxon>
        <taxon>Rhodobacterales</taxon>
        <taxon>Paracoccaceae</taxon>
        <taxon>Pseudooceanicola</taxon>
    </lineage>
</organism>
<protein>
    <recommendedName>
        <fullName evidence="2">DUF1468 domain-containing protein</fullName>
    </recommendedName>
</protein>
<evidence type="ECO:0000256" key="1">
    <source>
        <dbReference type="SAM" id="Phobius"/>
    </source>
</evidence>
<sequence>MRIGDRLFGPLLAVFGLLVIWGANGLPKVPGVRFGADLLPMGIGIALVLFGVLILVAGLRVPAAFLDLDDWQGRGRDGFAALWAFVGLLLGIVLFDPLGFPLFGILFMAMMMALMGARWPVIAVVAPGFILLLYYVFSGLLRVALPAGPLGAILP</sequence>
<keyword evidence="1" id="KW-1133">Transmembrane helix</keyword>
<accession>A0A7L9WR64</accession>
<dbReference type="AlphaFoldDB" id="A0A7L9WR64"/>
<reference evidence="3 4" key="1">
    <citation type="submission" date="2019-10" db="EMBL/GenBank/DDBJ databases">
        <title>Pseudopuniceibacterium sp. HQ09 islated from Antarctica.</title>
        <authorList>
            <person name="Liao L."/>
            <person name="Su S."/>
            <person name="Chen B."/>
            <person name="Yu Y."/>
        </authorList>
    </citation>
    <scope>NUCLEOTIDE SEQUENCE [LARGE SCALE GENOMIC DNA]</scope>
    <source>
        <strain evidence="3 4">HQ09</strain>
    </source>
</reference>
<keyword evidence="4" id="KW-1185">Reference proteome</keyword>
<name>A0A7L9WR64_9RHOB</name>
<dbReference type="Proteomes" id="UP000594118">
    <property type="component" value="Chromosome"/>
</dbReference>
<feature type="transmembrane region" description="Helical" evidence="1">
    <location>
        <begin position="119"/>
        <end position="137"/>
    </location>
</feature>
<dbReference type="RefSeq" id="WP_193080409.1">
    <property type="nucleotide sequence ID" value="NZ_CP045201.1"/>
</dbReference>
<keyword evidence="1" id="KW-0812">Transmembrane</keyword>
<dbReference type="KEGG" id="pshq:F3W81_16760"/>
<proteinExistence type="predicted"/>
<evidence type="ECO:0000313" key="3">
    <source>
        <dbReference type="EMBL" id="QOL82334.1"/>
    </source>
</evidence>
<feature type="transmembrane region" description="Helical" evidence="1">
    <location>
        <begin position="38"/>
        <end position="59"/>
    </location>
</feature>
<feature type="domain" description="DUF1468" evidence="2">
    <location>
        <begin position="8"/>
        <end position="146"/>
    </location>
</feature>
<dbReference type="InterPro" id="IPR009936">
    <property type="entry name" value="DUF1468"/>
</dbReference>
<feature type="transmembrane region" description="Helical" evidence="1">
    <location>
        <begin position="80"/>
        <end position="113"/>
    </location>
</feature>
<dbReference type="Pfam" id="PF07331">
    <property type="entry name" value="TctB"/>
    <property type="match status" value="1"/>
</dbReference>
<dbReference type="EMBL" id="CP045201">
    <property type="protein sequence ID" value="QOL82334.1"/>
    <property type="molecule type" value="Genomic_DNA"/>
</dbReference>
<evidence type="ECO:0000313" key="4">
    <source>
        <dbReference type="Proteomes" id="UP000594118"/>
    </source>
</evidence>
<gene>
    <name evidence="3" type="ORF">F3W81_16760</name>
</gene>